<proteinExistence type="predicted"/>
<sequence>MKFFVSILALVGVAQAGLLPHVDHHHGYHHADLPHLVDAEIHHSDGIHLGHSAAIVHDDHHFDHHLDHHFDHHLESLPTTVYHHEELPHHYHYARYHTAPLVHHHHHDTHAAIVHHKTVVPAHLDVHSHSNLLSFAKHALHGKYGKVRITETHY</sequence>
<reference evidence="3" key="1">
    <citation type="submission" date="2025-08" db="UniProtKB">
        <authorList>
            <consortium name="RefSeq"/>
        </authorList>
    </citation>
    <scope>IDENTIFICATION</scope>
    <source>
        <strain evidence="3">14028-0561.14</strain>
        <tissue evidence="3">Whole fly</tissue>
    </source>
</reference>
<keyword evidence="1" id="KW-0732">Signal</keyword>
<evidence type="ECO:0000313" key="2">
    <source>
        <dbReference type="Proteomes" id="UP001652661"/>
    </source>
</evidence>
<dbReference type="Proteomes" id="UP001652661">
    <property type="component" value="Chromosome 3L"/>
</dbReference>
<dbReference type="OMA" id="PHHYHYA"/>
<accession>A0A6P4HXJ0</accession>
<feature type="chain" id="PRO_5028274184" evidence="1">
    <location>
        <begin position="17"/>
        <end position="154"/>
    </location>
</feature>
<name>A0A6P4HXJ0_DROKI</name>
<organism evidence="2 3">
    <name type="scientific">Drosophila kikkawai</name>
    <name type="common">Fruit fly</name>
    <dbReference type="NCBI Taxonomy" id="30033"/>
    <lineage>
        <taxon>Eukaryota</taxon>
        <taxon>Metazoa</taxon>
        <taxon>Ecdysozoa</taxon>
        <taxon>Arthropoda</taxon>
        <taxon>Hexapoda</taxon>
        <taxon>Insecta</taxon>
        <taxon>Pterygota</taxon>
        <taxon>Neoptera</taxon>
        <taxon>Endopterygota</taxon>
        <taxon>Diptera</taxon>
        <taxon>Brachycera</taxon>
        <taxon>Muscomorpha</taxon>
        <taxon>Ephydroidea</taxon>
        <taxon>Drosophilidae</taxon>
        <taxon>Drosophila</taxon>
        <taxon>Sophophora</taxon>
    </lineage>
</organism>
<gene>
    <name evidence="3" type="primary">LOC108073367</name>
</gene>
<evidence type="ECO:0000256" key="1">
    <source>
        <dbReference type="SAM" id="SignalP"/>
    </source>
</evidence>
<dbReference type="GeneID" id="108073367"/>
<dbReference type="RefSeq" id="XP_017020420.1">
    <property type="nucleotide sequence ID" value="XM_017164931.2"/>
</dbReference>
<evidence type="ECO:0000313" key="3">
    <source>
        <dbReference type="RefSeq" id="XP_017020420.1"/>
    </source>
</evidence>
<dbReference type="OrthoDB" id="8069261at2759"/>
<keyword evidence="2" id="KW-1185">Reference proteome</keyword>
<dbReference type="AlphaFoldDB" id="A0A6P4HXJ0"/>
<feature type="signal peptide" evidence="1">
    <location>
        <begin position="1"/>
        <end position="16"/>
    </location>
</feature>
<protein>
    <submittedName>
        <fullName evidence="3">Uncharacterized protein</fullName>
    </submittedName>
</protein>